<feature type="transmembrane region" description="Helical" evidence="1">
    <location>
        <begin position="12"/>
        <end position="33"/>
    </location>
</feature>
<name>M0JIV2_9EURY</name>
<dbReference type="Proteomes" id="UP000011553">
    <property type="component" value="Unassembled WGS sequence"/>
</dbReference>
<proteinExistence type="predicted"/>
<comment type="caution">
    <text evidence="2">The sequence shown here is derived from an EMBL/GenBank/DDBJ whole genome shotgun (WGS) entry which is preliminary data.</text>
</comment>
<evidence type="ECO:0000313" key="3">
    <source>
        <dbReference type="Proteomes" id="UP000011553"/>
    </source>
</evidence>
<evidence type="ECO:0000256" key="1">
    <source>
        <dbReference type="SAM" id="Phobius"/>
    </source>
</evidence>
<sequence>MGFTDPFFTGLIFLTGLFICAISGMLALLTFLLSPNDSKANFVVMVSLISFGFGAATMRITFGAVQTWFSEAASILL</sequence>
<dbReference type="AlphaFoldDB" id="M0JIV2"/>
<protein>
    <submittedName>
        <fullName evidence="2">Uncharacterized protein</fullName>
    </submittedName>
</protein>
<keyword evidence="1" id="KW-0812">Transmembrane</keyword>
<organism evidence="2 3">
    <name type="scientific">Haloferax denitrificans ATCC 35960</name>
    <dbReference type="NCBI Taxonomy" id="662478"/>
    <lineage>
        <taxon>Archaea</taxon>
        <taxon>Methanobacteriati</taxon>
        <taxon>Methanobacteriota</taxon>
        <taxon>Stenosarchaea group</taxon>
        <taxon>Halobacteria</taxon>
        <taxon>Halobacteriales</taxon>
        <taxon>Haloferacaceae</taxon>
        <taxon>Haloferax</taxon>
    </lineage>
</organism>
<gene>
    <name evidence="2" type="ORF">C438_02297</name>
</gene>
<evidence type="ECO:0000313" key="2">
    <source>
        <dbReference type="EMBL" id="EMA07914.1"/>
    </source>
</evidence>
<reference evidence="2 3" key="1">
    <citation type="journal article" date="2014" name="PLoS Genet.">
        <title>Phylogenetically driven sequencing of extremely halophilic archaea reveals strategies for static and dynamic osmo-response.</title>
        <authorList>
            <person name="Becker E.A."/>
            <person name="Seitzer P.M."/>
            <person name="Tritt A."/>
            <person name="Larsen D."/>
            <person name="Krusor M."/>
            <person name="Yao A.I."/>
            <person name="Wu D."/>
            <person name="Madern D."/>
            <person name="Eisen J.A."/>
            <person name="Darling A.E."/>
            <person name="Facciotti M.T."/>
        </authorList>
    </citation>
    <scope>NUCLEOTIDE SEQUENCE [LARGE SCALE GENOMIC DNA]</scope>
    <source>
        <strain evidence="2 3">ATCC 35960</strain>
    </source>
</reference>
<feature type="transmembrane region" description="Helical" evidence="1">
    <location>
        <begin position="40"/>
        <end position="62"/>
    </location>
</feature>
<dbReference type="EMBL" id="AOLP01000002">
    <property type="protein sequence ID" value="EMA07914.1"/>
    <property type="molecule type" value="Genomic_DNA"/>
</dbReference>
<keyword evidence="1" id="KW-1133">Transmembrane helix</keyword>
<keyword evidence="1" id="KW-0472">Membrane</keyword>
<accession>M0JIV2</accession>
<keyword evidence="3" id="KW-1185">Reference proteome</keyword>